<evidence type="ECO:0000259" key="6">
    <source>
        <dbReference type="Pfam" id="PF02803"/>
    </source>
</evidence>
<evidence type="ECO:0000256" key="1">
    <source>
        <dbReference type="ARBA" id="ARBA00010982"/>
    </source>
</evidence>
<evidence type="ECO:0000259" key="5">
    <source>
        <dbReference type="Pfam" id="PF00108"/>
    </source>
</evidence>
<dbReference type="SUPFAM" id="SSF53901">
    <property type="entry name" value="Thiolase-like"/>
    <property type="match status" value="2"/>
</dbReference>
<dbReference type="PIRSF" id="PIRSF000429">
    <property type="entry name" value="Ac-CoA_Ac_transf"/>
    <property type="match status" value="1"/>
</dbReference>
<dbReference type="GO" id="GO:0010124">
    <property type="term" value="P:phenylacetate catabolic process"/>
    <property type="evidence" value="ECO:0007669"/>
    <property type="project" value="TreeGrafter"/>
</dbReference>
<reference evidence="7" key="1">
    <citation type="submission" date="2016-11" db="EMBL/GenBank/DDBJ databases">
        <title>Complete genome sequence of Virgibacillus dokdonensis 21D, a halophilic bacterium isolated from the deep hypersaline anoxic basin Discovery in the Mediterranean Sea.</title>
        <authorList>
            <person name="Zeaiter Z."/>
            <person name="Booth J.M."/>
            <person name="Prosdocimi E.M."/>
            <person name="Mapelli F."/>
            <person name="Fusi M."/>
            <person name="Daffonchio D."/>
            <person name="Borin S."/>
            <person name="Crotti E."/>
        </authorList>
    </citation>
    <scope>NUCLEOTIDE SEQUENCE</scope>
    <source>
        <strain evidence="7">21D</strain>
    </source>
</reference>
<dbReference type="NCBIfam" id="TIGR01930">
    <property type="entry name" value="AcCoA-C-Actrans"/>
    <property type="match status" value="1"/>
</dbReference>
<dbReference type="PROSITE" id="PS00737">
    <property type="entry name" value="THIOLASE_2"/>
    <property type="match status" value="1"/>
</dbReference>
<dbReference type="GO" id="GO:0005737">
    <property type="term" value="C:cytoplasm"/>
    <property type="evidence" value="ECO:0007669"/>
    <property type="project" value="UniProtKB-ARBA"/>
</dbReference>
<dbReference type="Proteomes" id="UP001356080">
    <property type="component" value="Unassembled WGS sequence"/>
</dbReference>
<dbReference type="PANTHER" id="PTHR43853:SF3">
    <property type="entry name" value="ACETYL-COA C-ACETYLTRANSFERASE YHFS-RELATED"/>
    <property type="match status" value="1"/>
</dbReference>
<dbReference type="Gene3D" id="3.40.47.10">
    <property type="match status" value="2"/>
</dbReference>
<keyword evidence="10" id="KW-1185">Reference proteome</keyword>
<dbReference type="EC" id="2.3.1.9" evidence="7"/>
<reference evidence="8 10" key="3">
    <citation type="submission" date="2024-01" db="EMBL/GenBank/DDBJ databases">
        <title>Survival strategy associated with biotechnological potential of Virgibacillus dokdonensis T4.6 isolated from salt-fermented shrimp paste.</title>
        <authorList>
            <person name="Doan T.V."/>
            <person name="Quach N.T."/>
            <person name="Phi Q.-T."/>
        </authorList>
    </citation>
    <scope>NUCLEOTIDE SEQUENCE [LARGE SCALE GENOMIC DNA]</scope>
    <source>
        <strain evidence="8 10">T4.6</strain>
    </source>
</reference>
<dbReference type="PANTHER" id="PTHR43853">
    <property type="entry name" value="3-KETOACYL-COA THIOLASE, PEROXISOMAL"/>
    <property type="match status" value="1"/>
</dbReference>
<dbReference type="RefSeq" id="WP_206193293.1">
    <property type="nucleotide sequence ID" value="NZ_CP018622.1"/>
</dbReference>
<dbReference type="InterPro" id="IPR020613">
    <property type="entry name" value="Thiolase_CS"/>
</dbReference>
<evidence type="ECO:0000313" key="9">
    <source>
        <dbReference type="Proteomes" id="UP000234237"/>
    </source>
</evidence>
<dbReference type="InterPro" id="IPR002155">
    <property type="entry name" value="Thiolase"/>
</dbReference>
<dbReference type="EC" id="2.3.1.-" evidence="8"/>
<dbReference type="Pfam" id="PF00108">
    <property type="entry name" value="Thiolase_N"/>
    <property type="match status" value="1"/>
</dbReference>
<gene>
    <name evidence="7" type="primary">thlA_1</name>
    <name evidence="7" type="ORF">A21D_00476</name>
    <name evidence="8" type="ORF">V2W34_10320</name>
</gene>
<evidence type="ECO:0000256" key="4">
    <source>
        <dbReference type="RuleBase" id="RU003557"/>
    </source>
</evidence>
<keyword evidence="2 4" id="KW-0808">Transferase</keyword>
<dbReference type="InterPro" id="IPR020617">
    <property type="entry name" value="Thiolase_C"/>
</dbReference>
<reference evidence="9" key="2">
    <citation type="submission" date="2016-11" db="EMBL/GenBank/DDBJ databases">
        <title>Complete genome sequence of Virgibacillus pantothenticus 21D, a halophilic bacterium isolated from the deep hypersaline anoxic basin Discovery in the Mediterranean Sea.</title>
        <authorList>
            <person name="Zeaiter Z."/>
            <person name="Booth J.M."/>
            <person name="Prosdocimi E.M."/>
            <person name="Mapelli F."/>
            <person name="Fusi M."/>
            <person name="Daffonchio D."/>
            <person name="Borin S."/>
            <person name="Crotti E."/>
        </authorList>
    </citation>
    <scope>NUCLEOTIDE SEQUENCE [LARGE SCALE GENOMIC DNA]</scope>
    <source>
        <strain evidence="9">21D</strain>
    </source>
</reference>
<sequence length="387" mass="41470">MKECVIVMAKRTPIGKKGGILRSFEPEKLVSPLIKQIVKETNINSHDIDDVIIGNVVGPGGNIARLSALEAELPVTVPGVTIDRQCGSGLEAIHLAARLIQSGAGDIYLAGGVESTSRAPWKMFKPNSLMEEPEIYSRAPFTPKSYGDPEMGIAAEHVAQKYGITREEQDYFALQSHHKAVHSQKTNRFKSEIVPMSVGNKQLDKDECPRNNSSLEELLKRLPPVFSRDGSVTAGNSCPINDGAAIALLMSYEKAKALGVKPLLRFIDAKASGVDPNLLGIGPIPAVQQLLKRQHLRIDDIDLVEFNEAFAAQALACIKKLKIDMQKVNIGGGALAIGHPYGASGAILITRLCAEMQINPFNKGIATLGIGGGIGLAVLVEGVNYAI</sequence>
<proteinExistence type="inferred from homology"/>
<dbReference type="GO" id="GO:0003985">
    <property type="term" value="F:acetyl-CoA C-acetyltransferase activity"/>
    <property type="evidence" value="ECO:0007669"/>
    <property type="project" value="UniProtKB-EC"/>
</dbReference>
<accession>A0A2K9IUY1</accession>
<dbReference type="FunFam" id="3.40.47.10:FF:000010">
    <property type="entry name" value="Acetyl-CoA acetyltransferase (Thiolase)"/>
    <property type="match status" value="1"/>
</dbReference>
<keyword evidence="3 4" id="KW-0012">Acyltransferase</keyword>
<dbReference type="Pfam" id="PF02803">
    <property type="entry name" value="Thiolase_C"/>
    <property type="match status" value="1"/>
</dbReference>
<dbReference type="Proteomes" id="UP000234237">
    <property type="component" value="Chromosome"/>
</dbReference>
<name>A0A2K9IUY1_9BACI</name>
<evidence type="ECO:0000256" key="3">
    <source>
        <dbReference type="ARBA" id="ARBA00023315"/>
    </source>
</evidence>
<dbReference type="EMBL" id="CP018622">
    <property type="protein sequence ID" value="AUJ23589.1"/>
    <property type="molecule type" value="Genomic_DNA"/>
</dbReference>
<organism evidence="7 9">
    <name type="scientific">Virgibacillus dokdonensis</name>
    <dbReference type="NCBI Taxonomy" id="302167"/>
    <lineage>
        <taxon>Bacteria</taxon>
        <taxon>Bacillati</taxon>
        <taxon>Bacillota</taxon>
        <taxon>Bacilli</taxon>
        <taxon>Bacillales</taxon>
        <taxon>Bacillaceae</taxon>
        <taxon>Virgibacillus</taxon>
    </lineage>
</organism>
<feature type="domain" description="Thiolase C-terminal" evidence="6">
    <location>
        <begin position="261"/>
        <end position="381"/>
    </location>
</feature>
<dbReference type="AlphaFoldDB" id="A0A2K9IUY1"/>
<feature type="domain" description="Thiolase N-terminal" evidence="5">
    <location>
        <begin position="4"/>
        <end position="251"/>
    </location>
</feature>
<dbReference type="KEGG" id="vpn:A21D_00476"/>
<comment type="similarity">
    <text evidence="1 4">Belongs to the thiolase-like superfamily. Thiolase family.</text>
</comment>
<evidence type="ECO:0000256" key="2">
    <source>
        <dbReference type="ARBA" id="ARBA00022679"/>
    </source>
</evidence>
<dbReference type="EMBL" id="JAZHPM010000016">
    <property type="protein sequence ID" value="MEF2292397.1"/>
    <property type="molecule type" value="Genomic_DNA"/>
</dbReference>
<evidence type="ECO:0000313" key="7">
    <source>
        <dbReference type="EMBL" id="AUJ23589.1"/>
    </source>
</evidence>
<evidence type="ECO:0000313" key="10">
    <source>
        <dbReference type="Proteomes" id="UP001356080"/>
    </source>
</evidence>
<protein>
    <submittedName>
        <fullName evidence="7">Acetyl-CoA acetyltransferase</fullName>
        <ecNumber evidence="7">2.3.1.9</ecNumber>
    </submittedName>
    <submittedName>
        <fullName evidence="8">Thiolase family protein</fullName>
        <ecNumber evidence="8">2.3.1.-</ecNumber>
    </submittedName>
</protein>
<evidence type="ECO:0000313" key="8">
    <source>
        <dbReference type="EMBL" id="MEF2292397.1"/>
    </source>
</evidence>
<dbReference type="GO" id="GO:0006635">
    <property type="term" value="P:fatty acid beta-oxidation"/>
    <property type="evidence" value="ECO:0007669"/>
    <property type="project" value="TreeGrafter"/>
</dbReference>
<dbReference type="InterPro" id="IPR016039">
    <property type="entry name" value="Thiolase-like"/>
</dbReference>
<dbReference type="CDD" id="cd00751">
    <property type="entry name" value="thiolase"/>
    <property type="match status" value="1"/>
</dbReference>
<dbReference type="InterPro" id="IPR020616">
    <property type="entry name" value="Thiolase_N"/>
</dbReference>
<dbReference type="InterPro" id="IPR050215">
    <property type="entry name" value="Thiolase-like_sf_Thiolase"/>
</dbReference>